<dbReference type="GO" id="GO:0004609">
    <property type="term" value="F:phosphatidylserine decarboxylase activity"/>
    <property type="evidence" value="ECO:0007669"/>
    <property type="project" value="UniProtKB-EC"/>
</dbReference>
<dbReference type="Pfam" id="PF02666">
    <property type="entry name" value="PS_Dcarbxylase"/>
    <property type="match status" value="1"/>
</dbReference>
<organism evidence="3 4">
    <name type="scientific">Monoraphidium neglectum</name>
    <dbReference type="NCBI Taxonomy" id="145388"/>
    <lineage>
        <taxon>Eukaryota</taxon>
        <taxon>Viridiplantae</taxon>
        <taxon>Chlorophyta</taxon>
        <taxon>core chlorophytes</taxon>
        <taxon>Chlorophyceae</taxon>
        <taxon>CS clade</taxon>
        <taxon>Sphaeropleales</taxon>
        <taxon>Selenastraceae</taxon>
        <taxon>Monoraphidium</taxon>
    </lineage>
</organism>
<dbReference type="PANTHER" id="PTHR10067">
    <property type="entry name" value="PHOSPHATIDYLSERINE DECARBOXYLASE"/>
    <property type="match status" value="1"/>
</dbReference>
<evidence type="ECO:0000256" key="2">
    <source>
        <dbReference type="ARBA" id="ARBA00023239"/>
    </source>
</evidence>
<dbReference type="EMBL" id="KK100923">
    <property type="protein sequence ID" value="KIZ03056.1"/>
    <property type="molecule type" value="Genomic_DNA"/>
</dbReference>
<protein>
    <submittedName>
        <fullName evidence="3">Phosphatidylserine decarboxylase</fullName>
        <ecNumber evidence="3">4.1.1.65</ecNumber>
    </submittedName>
</protein>
<keyword evidence="1" id="KW-0210">Decarboxylase</keyword>
<keyword evidence="2 3" id="KW-0456">Lyase</keyword>
<keyword evidence="4" id="KW-1185">Reference proteome</keyword>
<dbReference type="PANTHER" id="PTHR10067:SF17">
    <property type="entry name" value="PHOSPHATIDYLSERINE DECARBOXYLASE PROENZYME 2"/>
    <property type="match status" value="1"/>
</dbReference>
<sequence>MYPFTLNTSRTRPCGRLLPLQTPLSKSLRIALLYNTWLGRLLLKLPITWWLLTQEHKRIAAYANSPKSKGKIKPFIKSYRIGMDDSARSVEEFKTLQARVWADGAGQKNPVVQGGYRYARDFFTRELKPGARPIAEPGNPNVAVHPADSRVVVFPSVSSAKKLWIKGKGFNVPSLLGPGYDPAEWRELSPADCHRLHAPVTGRVAKITRRGDRFMSSMWVAVHSSLDVMVENERLIMEFETDAFGPVVMVAIGASDVGTVQPLVKEGAAVTKGDEAAVFEFGGSIMATVFRPGSIEFDKDLLQHTARHCETRALLGTSLGRATRPAAAPAGRAVE</sequence>
<reference evidence="3 4" key="1">
    <citation type="journal article" date="2013" name="BMC Genomics">
        <title>Reconstruction of the lipid metabolism for the microalga Monoraphidium neglectum from its genome sequence reveals characteristics suitable for biofuel production.</title>
        <authorList>
            <person name="Bogen C."/>
            <person name="Al-Dilaimi A."/>
            <person name="Albersmeier A."/>
            <person name="Wichmann J."/>
            <person name="Grundmann M."/>
            <person name="Rupp O."/>
            <person name="Lauersen K.J."/>
            <person name="Blifernez-Klassen O."/>
            <person name="Kalinowski J."/>
            <person name="Goesmann A."/>
            <person name="Mussgnug J.H."/>
            <person name="Kruse O."/>
        </authorList>
    </citation>
    <scope>NUCLEOTIDE SEQUENCE [LARGE SCALE GENOMIC DNA]</scope>
    <source>
        <strain evidence="3 4">SAG 48.87</strain>
    </source>
</reference>
<dbReference type="AlphaFoldDB" id="A0A0D2NCD1"/>
<dbReference type="GeneID" id="25737778"/>
<dbReference type="STRING" id="145388.A0A0D2NCD1"/>
<dbReference type="RefSeq" id="XP_013902075.1">
    <property type="nucleotide sequence ID" value="XM_014046621.1"/>
</dbReference>
<dbReference type="OrthoDB" id="5973539at2759"/>
<evidence type="ECO:0000313" key="3">
    <source>
        <dbReference type="EMBL" id="KIZ03056.1"/>
    </source>
</evidence>
<accession>A0A0D2NCD1</accession>
<dbReference type="KEGG" id="mng:MNEG_4901"/>
<evidence type="ECO:0000313" key="4">
    <source>
        <dbReference type="Proteomes" id="UP000054498"/>
    </source>
</evidence>
<evidence type="ECO:0000256" key="1">
    <source>
        <dbReference type="ARBA" id="ARBA00022793"/>
    </source>
</evidence>
<gene>
    <name evidence="3" type="ORF">MNEG_4901</name>
</gene>
<dbReference type="GO" id="GO:0008654">
    <property type="term" value="P:phospholipid biosynthetic process"/>
    <property type="evidence" value="ECO:0007669"/>
    <property type="project" value="InterPro"/>
</dbReference>
<dbReference type="InterPro" id="IPR003817">
    <property type="entry name" value="PS_Dcarbxylase"/>
</dbReference>
<dbReference type="Proteomes" id="UP000054498">
    <property type="component" value="Unassembled WGS sequence"/>
</dbReference>
<dbReference type="EC" id="4.1.1.65" evidence="3"/>
<proteinExistence type="predicted"/>
<name>A0A0D2NCD1_9CHLO</name>